<protein>
    <submittedName>
        <fullName evidence="2">Glucokinase /transcriptional regulator</fullName>
    </submittedName>
</protein>
<dbReference type="AlphaFoldDB" id="A0A9X8UJ66"/>
<dbReference type="PANTHER" id="PTHR18964:SF149">
    <property type="entry name" value="BIFUNCTIONAL UDP-N-ACETYLGLUCOSAMINE 2-EPIMERASE_N-ACETYLMANNOSAMINE KINASE"/>
    <property type="match status" value="1"/>
</dbReference>
<proteinExistence type="inferred from homology"/>
<dbReference type="Proteomes" id="UP000294682">
    <property type="component" value="Unassembled WGS sequence"/>
</dbReference>
<comment type="similarity">
    <text evidence="1">Belongs to the ROK (NagC/XylR) family.</text>
</comment>
<dbReference type="OrthoDB" id="9810372at2"/>
<gene>
    <name evidence="2" type="ORF">EDD78_106148</name>
</gene>
<dbReference type="PANTHER" id="PTHR18964">
    <property type="entry name" value="ROK (REPRESSOR, ORF, KINASE) FAMILY"/>
    <property type="match status" value="1"/>
</dbReference>
<keyword evidence="3" id="KW-1185">Reference proteome</keyword>
<dbReference type="InterPro" id="IPR000600">
    <property type="entry name" value="ROK"/>
</dbReference>
<sequence>MSYYIGIDIGGTSVKAGLVNEKYEIVKKMSLPTYSQAGEDNGEKLANALNKLVRDLCAETGIPLGEVVSIGAGIPGSVDSQSGTIIYSNNIVMENVPLRELVLARLGRKIEMANDADAAALGECLAGAMKGCKYAMMITLGTGVGSGVIIDGKIYSGYHSRGGEFGHTVVEIGGVRCTCGRPGCLESYASATGLIRMTKEEMMSDPQSGMWELVGGDIGKVDGKTAFDAREKGDASAAKVVDTYIRYLACGVTNFINMLHPQKICFGGGISHSGEALLAPLRAEVYKEVYGGADRYTTELVQASLGNDAGIIGAAMLGRE</sequence>
<dbReference type="PROSITE" id="PS01125">
    <property type="entry name" value="ROK"/>
    <property type="match status" value="1"/>
</dbReference>
<dbReference type="EMBL" id="SLUK01000006">
    <property type="protein sequence ID" value="TCL43286.1"/>
    <property type="molecule type" value="Genomic_DNA"/>
</dbReference>
<name>A0A9X8UJ66_9FIRM</name>
<dbReference type="InterPro" id="IPR043129">
    <property type="entry name" value="ATPase_NBD"/>
</dbReference>
<dbReference type="RefSeq" id="WP_079700398.1">
    <property type="nucleotide sequence ID" value="NZ_SLUK01000006.1"/>
</dbReference>
<dbReference type="InterPro" id="IPR049874">
    <property type="entry name" value="ROK_cs"/>
</dbReference>
<evidence type="ECO:0000313" key="2">
    <source>
        <dbReference type="EMBL" id="TCL43286.1"/>
    </source>
</evidence>
<comment type="caution">
    <text evidence="2">The sequence shown here is derived from an EMBL/GenBank/DDBJ whole genome shotgun (WGS) entry which is preliminary data.</text>
</comment>
<dbReference type="SUPFAM" id="SSF53067">
    <property type="entry name" value="Actin-like ATPase domain"/>
    <property type="match status" value="1"/>
</dbReference>
<evidence type="ECO:0000256" key="1">
    <source>
        <dbReference type="ARBA" id="ARBA00006479"/>
    </source>
</evidence>
<reference evidence="2 3" key="1">
    <citation type="submission" date="2019-03" db="EMBL/GenBank/DDBJ databases">
        <title>Genomic Encyclopedia of Type Strains, Phase IV (KMG-IV): sequencing the most valuable type-strain genomes for metagenomic binning, comparative biology and taxonomic classification.</title>
        <authorList>
            <person name="Goeker M."/>
        </authorList>
    </citation>
    <scope>NUCLEOTIDE SEQUENCE [LARGE SCALE GENOMIC DNA]</scope>
    <source>
        <strain evidence="2 3">DSM 100433</strain>
    </source>
</reference>
<dbReference type="Pfam" id="PF00480">
    <property type="entry name" value="ROK"/>
    <property type="match status" value="1"/>
</dbReference>
<evidence type="ECO:0000313" key="3">
    <source>
        <dbReference type="Proteomes" id="UP000294682"/>
    </source>
</evidence>
<accession>A0A9X8UJ66</accession>
<organism evidence="2 3">
    <name type="scientific">Harryflintia acetispora</name>
    <dbReference type="NCBI Taxonomy" id="1849041"/>
    <lineage>
        <taxon>Bacteria</taxon>
        <taxon>Bacillati</taxon>
        <taxon>Bacillota</taxon>
        <taxon>Clostridia</taxon>
        <taxon>Eubacteriales</taxon>
        <taxon>Oscillospiraceae</taxon>
        <taxon>Harryflintia</taxon>
    </lineage>
</organism>
<dbReference type="Gene3D" id="3.30.420.40">
    <property type="match status" value="2"/>
</dbReference>